<dbReference type="STRING" id="400682.A0A1X7V185"/>
<dbReference type="EnsemblMetazoa" id="XM_011405315.2">
    <property type="protein sequence ID" value="XP_011403617.1"/>
    <property type="gene ID" value="LOC105312566"/>
</dbReference>
<dbReference type="SUPFAM" id="SSF56112">
    <property type="entry name" value="Protein kinase-like (PK-like)"/>
    <property type="match status" value="1"/>
</dbReference>
<dbReference type="InterPro" id="IPR002575">
    <property type="entry name" value="Aminoglycoside_PTrfase"/>
</dbReference>
<comment type="function">
    <text evidence="7">Catalyzes the GTP-dependent phosphorylation of 5-hydroxy-L-lysine.</text>
</comment>
<organism evidence="11">
    <name type="scientific">Amphimedon queenslandica</name>
    <name type="common">Sponge</name>
    <dbReference type="NCBI Taxonomy" id="400682"/>
    <lineage>
        <taxon>Eukaryota</taxon>
        <taxon>Metazoa</taxon>
        <taxon>Porifera</taxon>
        <taxon>Demospongiae</taxon>
        <taxon>Heteroscleromorpha</taxon>
        <taxon>Haplosclerida</taxon>
        <taxon>Niphatidae</taxon>
        <taxon>Amphimedon</taxon>
    </lineage>
</organism>
<dbReference type="Proteomes" id="UP000007879">
    <property type="component" value="Unassembled WGS sequence"/>
</dbReference>
<dbReference type="InParanoid" id="A0A1X7V185"/>
<keyword evidence="12" id="KW-1185">Reference proteome</keyword>
<name>A0A1X7V185_AMPQE</name>
<reference evidence="11" key="2">
    <citation type="submission" date="2017-05" db="UniProtKB">
        <authorList>
            <consortium name="EnsemblMetazoa"/>
        </authorList>
    </citation>
    <scope>IDENTIFICATION</scope>
</reference>
<proteinExistence type="inferred from homology"/>
<evidence type="ECO:0000313" key="11">
    <source>
        <dbReference type="EnsemblMetazoa" id="Aqu2.1.33347_001"/>
    </source>
</evidence>
<dbReference type="Pfam" id="PF01636">
    <property type="entry name" value="APH"/>
    <property type="match status" value="1"/>
</dbReference>
<comment type="subcellular location">
    <subcellularLocation>
        <location evidence="1">Cytoplasm</location>
    </subcellularLocation>
</comment>
<evidence type="ECO:0000256" key="7">
    <source>
        <dbReference type="ARBA" id="ARBA00037368"/>
    </source>
</evidence>
<protein>
    <recommendedName>
        <fullName evidence="9">Hydroxylysine kinase</fullName>
        <ecNumber evidence="8">2.7.1.81</ecNumber>
    </recommendedName>
</protein>
<accession>A0A1X7V185</accession>
<dbReference type="GO" id="GO:0047992">
    <property type="term" value="F:hydroxylysine kinase activity"/>
    <property type="evidence" value="ECO:0007669"/>
    <property type="project" value="UniProtKB-EC"/>
</dbReference>
<dbReference type="EC" id="2.7.1.81" evidence="8"/>
<reference evidence="12" key="1">
    <citation type="journal article" date="2010" name="Nature">
        <title>The Amphimedon queenslandica genome and the evolution of animal complexity.</title>
        <authorList>
            <person name="Srivastava M."/>
            <person name="Simakov O."/>
            <person name="Chapman J."/>
            <person name="Fahey B."/>
            <person name="Gauthier M.E."/>
            <person name="Mitros T."/>
            <person name="Richards G.S."/>
            <person name="Conaco C."/>
            <person name="Dacre M."/>
            <person name="Hellsten U."/>
            <person name="Larroux C."/>
            <person name="Putnam N.H."/>
            <person name="Stanke M."/>
            <person name="Adamska M."/>
            <person name="Darling A."/>
            <person name="Degnan S.M."/>
            <person name="Oakley T.H."/>
            <person name="Plachetzki D.C."/>
            <person name="Zhai Y."/>
            <person name="Adamski M."/>
            <person name="Calcino A."/>
            <person name="Cummins S.F."/>
            <person name="Goodstein D.M."/>
            <person name="Harris C."/>
            <person name="Jackson D.J."/>
            <person name="Leys S.P."/>
            <person name="Shu S."/>
            <person name="Woodcroft B.J."/>
            <person name="Vervoort M."/>
            <person name="Kosik K.S."/>
            <person name="Manning G."/>
            <person name="Degnan B.M."/>
            <person name="Rokhsar D.S."/>
        </authorList>
    </citation>
    <scope>NUCLEOTIDE SEQUENCE [LARGE SCALE GENOMIC DNA]</scope>
</reference>
<evidence type="ECO:0000256" key="1">
    <source>
        <dbReference type="ARBA" id="ARBA00004496"/>
    </source>
</evidence>
<dbReference type="OrthoDB" id="9973935at2759"/>
<dbReference type="Gene3D" id="3.30.200.20">
    <property type="entry name" value="Phosphorylase Kinase, domain 1"/>
    <property type="match status" value="1"/>
</dbReference>
<comment type="catalytic activity">
    <reaction evidence="6">
        <text>(5R)-5-hydroxy-L-lysine + GTP = (5R)-5-phosphooxy-L-lysine + GDP + H(+)</text>
        <dbReference type="Rhea" id="RHEA:19049"/>
        <dbReference type="ChEBI" id="CHEBI:15378"/>
        <dbReference type="ChEBI" id="CHEBI:37565"/>
        <dbReference type="ChEBI" id="CHEBI:57882"/>
        <dbReference type="ChEBI" id="CHEBI:58189"/>
        <dbReference type="ChEBI" id="CHEBI:58357"/>
        <dbReference type="EC" id="2.7.1.81"/>
    </reaction>
</comment>
<keyword evidence="3" id="KW-0963">Cytoplasm</keyword>
<evidence type="ECO:0000259" key="10">
    <source>
        <dbReference type="Pfam" id="PF01636"/>
    </source>
</evidence>
<evidence type="ECO:0000256" key="9">
    <source>
        <dbReference type="ARBA" id="ARBA00040505"/>
    </source>
</evidence>
<evidence type="ECO:0000256" key="4">
    <source>
        <dbReference type="ARBA" id="ARBA00022679"/>
    </source>
</evidence>
<evidence type="ECO:0000256" key="6">
    <source>
        <dbReference type="ARBA" id="ARBA00036820"/>
    </source>
</evidence>
<dbReference type="eggNOG" id="ENOG502QT7T">
    <property type="taxonomic scope" value="Eukaryota"/>
</dbReference>
<evidence type="ECO:0000256" key="3">
    <source>
        <dbReference type="ARBA" id="ARBA00022490"/>
    </source>
</evidence>
<dbReference type="InterPro" id="IPR050249">
    <property type="entry name" value="Pseudomonas-type_ThrB"/>
</dbReference>
<dbReference type="EnsemblMetazoa" id="Aqu2.1.33347_001">
    <property type="protein sequence ID" value="Aqu2.1.33347_001"/>
    <property type="gene ID" value="Aqu2.1.33347"/>
</dbReference>
<feature type="domain" description="Aminoglycoside phosphotransferase" evidence="10">
    <location>
        <begin position="31"/>
        <end position="290"/>
    </location>
</feature>
<evidence type="ECO:0000256" key="2">
    <source>
        <dbReference type="ARBA" id="ARBA00006219"/>
    </source>
</evidence>
<comment type="similarity">
    <text evidence="2">Belongs to the aminoglycoside phosphotransferase family.</text>
</comment>
<keyword evidence="4" id="KW-0808">Transferase</keyword>
<dbReference type="PANTHER" id="PTHR21064">
    <property type="entry name" value="AMINOGLYCOSIDE PHOSPHOTRANSFERASE DOMAIN-CONTAINING PROTEIN-RELATED"/>
    <property type="match status" value="1"/>
</dbReference>
<evidence type="ECO:0000256" key="8">
    <source>
        <dbReference type="ARBA" id="ARBA00038873"/>
    </source>
</evidence>
<gene>
    <name evidence="11" type="primary">105312566</name>
</gene>
<evidence type="ECO:0000313" key="12">
    <source>
        <dbReference type="Proteomes" id="UP000007879"/>
    </source>
</evidence>
<evidence type="ECO:0000256" key="5">
    <source>
        <dbReference type="ARBA" id="ARBA00022777"/>
    </source>
</evidence>
<dbReference type="GO" id="GO:0005737">
    <property type="term" value="C:cytoplasm"/>
    <property type="evidence" value="ECO:0007669"/>
    <property type="project" value="UniProtKB-SubCell"/>
</dbReference>
<dbReference type="PANTHER" id="PTHR21064:SF1">
    <property type="entry name" value="HYDROXYLYSINE KINASE"/>
    <property type="match status" value="1"/>
</dbReference>
<sequence length="361" mass="41316">MSARSPPLPFDRICNLLSQFYKFGTIDQSSIKEFDSWEDRNYYFEDKTDKYVLKIMREMPSTSVDLVRGLAEVMLYLHERRIPCSWPIKALDGKPVVVLKENELINSTRCETNNYLPPSHECRVTKEQQYCVMVLTFIEGNLADECPMTSELLFNIGSCFASMDKELQEFTHQSIVNRRYSFDLKNLSNAKPHLKSITDPQRRAVFTKIINTFESQVLPEVPYLSTGTIHNDGNMKNIIVKQGSSTAIGGVIDFCDCVHSCHIFELAVLVTMAIDSVNITPAKAIVQGYLEKLQLPKRDLNLLYYTVLGRLALVYIYGQMTLNDDTSNEYIYEAVQTAWSKSELLHSISKEDFDKALCLYI</sequence>
<keyword evidence="5" id="KW-0418">Kinase</keyword>
<dbReference type="AlphaFoldDB" id="A0A1X7V185"/>
<dbReference type="InterPro" id="IPR011009">
    <property type="entry name" value="Kinase-like_dom_sf"/>
</dbReference>
<dbReference type="Gene3D" id="3.90.1200.10">
    <property type="match status" value="1"/>
</dbReference>
<dbReference type="KEGG" id="aqu:105312566"/>